<evidence type="ECO:0000259" key="6">
    <source>
        <dbReference type="Pfam" id="PF20703"/>
    </source>
</evidence>
<dbReference type="InterPro" id="IPR020472">
    <property type="entry name" value="WD40_PAC1"/>
</dbReference>
<feature type="repeat" description="WD" evidence="3">
    <location>
        <begin position="1483"/>
        <end position="1516"/>
    </location>
</feature>
<feature type="repeat" description="WD" evidence="3">
    <location>
        <begin position="1053"/>
        <end position="1094"/>
    </location>
</feature>
<dbReference type="Gene3D" id="2.130.10.10">
    <property type="entry name" value="YVTN repeat-like/Quinoprotein amine dehydrogenase"/>
    <property type="match status" value="7"/>
</dbReference>
<feature type="repeat" description="WD" evidence="3">
    <location>
        <begin position="1311"/>
        <end position="1352"/>
    </location>
</feature>
<feature type="repeat" description="WD" evidence="3">
    <location>
        <begin position="1354"/>
        <end position="1395"/>
    </location>
</feature>
<dbReference type="SMART" id="SM00320">
    <property type="entry name" value="WD40"/>
    <property type="match status" value="14"/>
</dbReference>
<reference evidence="7 8" key="1">
    <citation type="submission" date="2020-09" db="EMBL/GenBank/DDBJ databases">
        <title>Actinomycete isolated from the Camponotus japonicus Mayr.</title>
        <authorList>
            <person name="Gong X."/>
        </authorList>
    </citation>
    <scope>NUCLEOTIDE SEQUENCE [LARGE SCALE GENOMIC DNA]</scope>
    <source>
        <strain evidence="7 8">2C-HV3</strain>
    </source>
</reference>
<gene>
    <name evidence="7" type="ORF">IEQ31_34525</name>
</gene>
<feature type="compositionally biased region" description="Low complexity" evidence="4">
    <location>
        <begin position="122"/>
        <end position="134"/>
    </location>
</feature>
<feature type="repeat" description="WD" evidence="3">
    <location>
        <begin position="1440"/>
        <end position="1481"/>
    </location>
</feature>
<keyword evidence="8" id="KW-1185">Reference proteome</keyword>
<name>A0ABR8LFH8_9ACTN</name>
<accession>A0ABR8LFH8</accession>
<feature type="region of interest" description="Disordered" evidence="4">
    <location>
        <begin position="116"/>
        <end position="136"/>
    </location>
</feature>
<feature type="repeat" description="WD" evidence="3">
    <location>
        <begin position="1268"/>
        <end position="1309"/>
    </location>
</feature>
<evidence type="ECO:0000256" key="3">
    <source>
        <dbReference type="PROSITE-ProRule" id="PRU00221"/>
    </source>
</evidence>
<dbReference type="Pfam" id="PF00400">
    <property type="entry name" value="WD40"/>
    <property type="match status" value="14"/>
</dbReference>
<organism evidence="7 8">
    <name type="scientific">Microbispora bryophytorum subsp. camponoti</name>
    <dbReference type="NCBI Taxonomy" id="1677852"/>
    <lineage>
        <taxon>Bacteria</taxon>
        <taxon>Bacillati</taxon>
        <taxon>Actinomycetota</taxon>
        <taxon>Actinomycetes</taxon>
        <taxon>Streptosporangiales</taxon>
        <taxon>Streptosporangiaceae</taxon>
        <taxon>Microbispora</taxon>
    </lineage>
</organism>
<feature type="repeat" description="WD" evidence="3">
    <location>
        <begin position="1096"/>
        <end position="1137"/>
    </location>
</feature>
<evidence type="ECO:0000313" key="7">
    <source>
        <dbReference type="EMBL" id="MBD3148260.1"/>
    </source>
</evidence>
<feature type="transmembrane region" description="Helical" evidence="5">
    <location>
        <begin position="841"/>
        <end position="862"/>
    </location>
</feature>
<feature type="repeat" description="WD" evidence="3">
    <location>
        <begin position="1010"/>
        <end position="1051"/>
    </location>
</feature>
<evidence type="ECO:0000313" key="8">
    <source>
        <dbReference type="Proteomes" id="UP000653231"/>
    </source>
</evidence>
<protein>
    <recommendedName>
        <fullName evidence="6">Novel STAND NTPase 1 domain-containing protein</fullName>
    </recommendedName>
</protein>
<dbReference type="PANTHER" id="PTHR44019:SF8">
    <property type="entry name" value="POC1 CENTRIOLAR PROTEIN HOMOLOG"/>
    <property type="match status" value="1"/>
</dbReference>
<evidence type="ECO:0000256" key="1">
    <source>
        <dbReference type="ARBA" id="ARBA00022574"/>
    </source>
</evidence>
<evidence type="ECO:0000256" key="2">
    <source>
        <dbReference type="ARBA" id="ARBA00022737"/>
    </source>
</evidence>
<proteinExistence type="predicted"/>
<dbReference type="PROSITE" id="PS50294">
    <property type="entry name" value="WD_REPEATS_REGION"/>
    <property type="match status" value="14"/>
</dbReference>
<feature type="domain" description="Novel STAND NTPase 1" evidence="6">
    <location>
        <begin position="289"/>
        <end position="785"/>
    </location>
</feature>
<dbReference type="InterPro" id="IPR001680">
    <property type="entry name" value="WD40_rpt"/>
</dbReference>
<feature type="repeat" description="WD" evidence="3">
    <location>
        <begin position="1139"/>
        <end position="1180"/>
    </location>
</feature>
<feature type="repeat" description="WD" evidence="3">
    <location>
        <begin position="967"/>
        <end position="1008"/>
    </location>
</feature>
<dbReference type="PROSITE" id="PS00678">
    <property type="entry name" value="WD_REPEATS_1"/>
    <property type="match status" value="13"/>
</dbReference>
<sequence>MSPSGEQHPEPPELPEPSAPDGHGLPPEQIAAAQNGARGWVRQAAAQSAQGLVWTSPRALLAVLCASALAPLALVEPGLAVAAAGINVVGSVGANLLSDLIGASLAAARAKTSLKPHDDAHAAAQPADAGNDEASAAELAGRVQQVEQELTARLEKVLQAGDAHADALAETLGMVLAEIEVTQVVISEALTQGDAQLLEEMMAAFAKLGQQTAALAPMLGRLDTAAARIQQTLYRQDAEHRFDRAQTQQQIALLTVIREQLSKLTTQPPDGASASTPGASGTAWAGGCPYQGLEPFGPTQAGLFYGRGQATARLTAMVTAPRESGLIVVIGASGEGKSSLLHAGLLPELTAPALAPTALSAASASGPGGGAEWVPVTFTPGQRPLQELATQLAVRCGADPDAVLAELRRAPSRARDRAHRVLVAERIRRHQQGATGDGPQRLIVVVDQFEELFTLASDEHAGEAETFVAALEAMTTGARSGAGPVASALPGRAAGEQAGSPAPGVVVVAMRGDFVERCAAHPVLERALQERMFVLGPMSERELQRAITGPAAAAGVSVEDGLAEQVVRELVGHLRIPTGGIGLTGLTGALPLLSMAMVRTWAQREGGWLTRQGYDRSGGVASAVEATAKEAFDSLTPRQRDIAPRLILALTITGADGQVIRRRATMGELAVLCAPEPPELARQIVEVFTASRLMVAGPVLLPPNPAQTTDAASTDPASNATADIPPAPVTPEMAEAANTVELAHDVLLTAWPLLQDWLTSERADRALHGEIVQDAAEWDRRGRNASFLYRGLRLQEAGKVVARWQADPRRYVGFDLPGPAVAFLRAGTRAATRTRRRWQGVFTVLAGLLVVAIITAVTAVRFGQNASQQRIQALSRQIAAYSRSLPDDPVTSARLAAAAWTITHTDEARASMAALLSQPARAVLAGHTREVMSVAFSPDGTRLASAGFDTTVRIWDVATGKPVGAPLTGHTREVMSVAFSPDGTRLASAGADTTVRIWDVATGKQVGAPLTGHTGGVKPVAFSPDGTRLASAGADTTVRIWDVATGKPVGAPLTGHTGTVLSVAFSPDGTRLASAGDDGTVRIWDAATGKQVGDPLTGHTGTVASVAFSPDGTRLASAGADTTVRIWDVATGKQVGAPLTGHTGTVASVAFSPDGTRLASAGDDGTVRIWDVATGKQVGDPLTGHTDWVASVAFSPDGTRLASAGKDKTVRIWDVATGKQVGAPLTGHTDWVLSVAFSPDGTRLASAGKDKTVRIWDVATGKQVGAPLTGHTDEVWSVAFSPDGTRLASAAFDKTVRIWDVATGKQVGDPLTGHTGRVASVAFSPDGTRLASAAFDKTVRIWDVATGKQVGDPLTGHTGAVASVAFSSDGTRLASAAFDKTVRIWDAATGKQVGDPLTGHTGTVKQVAFSPDGTRLASAGFDKTVRIWDVATGKQVGDPLTGHTGGVLSVAFSPDGTRLASAGDVGTVRIWDAATGKQVGDPLTGHTGEVLSVAFSPDGTRLASAGDDGTVRIWDVALPHDLLRAVCGIAVRAFTPEEWQRHIPGEPYQPSCPAR</sequence>
<dbReference type="InterPro" id="IPR049052">
    <property type="entry name" value="nSTAND1"/>
</dbReference>
<dbReference type="Proteomes" id="UP000653231">
    <property type="component" value="Unassembled WGS sequence"/>
</dbReference>
<feature type="repeat" description="WD" evidence="3">
    <location>
        <begin position="1225"/>
        <end position="1266"/>
    </location>
</feature>
<dbReference type="InterPro" id="IPR015943">
    <property type="entry name" value="WD40/YVTN_repeat-like_dom_sf"/>
</dbReference>
<keyword evidence="5" id="KW-0812">Transmembrane</keyword>
<dbReference type="PROSITE" id="PS50082">
    <property type="entry name" value="WD_REPEATS_2"/>
    <property type="match status" value="14"/>
</dbReference>
<dbReference type="InterPro" id="IPR019775">
    <property type="entry name" value="WD40_repeat_CS"/>
</dbReference>
<feature type="region of interest" description="Disordered" evidence="4">
    <location>
        <begin position="1"/>
        <end position="28"/>
    </location>
</feature>
<dbReference type="SUPFAM" id="SSF50998">
    <property type="entry name" value="Quinoprotein alcohol dehydrogenase-like"/>
    <property type="match status" value="1"/>
</dbReference>
<feature type="transmembrane region" description="Helical" evidence="5">
    <location>
        <begin position="581"/>
        <end position="602"/>
    </location>
</feature>
<comment type="caution">
    <text evidence="7">The sequence shown here is derived from an EMBL/GenBank/DDBJ whole genome shotgun (WGS) entry which is preliminary data.</text>
</comment>
<dbReference type="EMBL" id="JACXRZ010000046">
    <property type="protein sequence ID" value="MBD3148260.1"/>
    <property type="molecule type" value="Genomic_DNA"/>
</dbReference>
<keyword evidence="5" id="KW-1133">Transmembrane helix</keyword>
<feature type="repeat" description="WD" evidence="3">
    <location>
        <begin position="1397"/>
        <end position="1438"/>
    </location>
</feature>
<evidence type="ECO:0000256" key="5">
    <source>
        <dbReference type="SAM" id="Phobius"/>
    </source>
</evidence>
<dbReference type="InterPro" id="IPR036322">
    <property type="entry name" value="WD40_repeat_dom_sf"/>
</dbReference>
<dbReference type="PRINTS" id="PR00320">
    <property type="entry name" value="GPROTEINBRPT"/>
</dbReference>
<dbReference type="SUPFAM" id="SSF50978">
    <property type="entry name" value="WD40 repeat-like"/>
    <property type="match status" value="1"/>
</dbReference>
<feature type="repeat" description="WD" evidence="3">
    <location>
        <begin position="1182"/>
        <end position="1223"/>
    </location>
</feature>
<dbReference type="RefSeq" id="WP_191055366.1">
    <property type="nucleotide sequence ID" value="NZ_JACXRZ010000046.1"/>
</dbReference>
<feature type="repeat" description="WD" evidence="3">
    <location>
        <begin position="924"/>
        <end position="965"/>
    </location>
</feature>
<keyword evidence="5" id="KW-0472">Membrane</keyword>
<evidence type="ECO:0000256" key="4">
    <source>
        <dbReference type="SAM" id="MobiDB-lite"/>
    </source>
</evidence>
<keyword evidence="2" id="KW-0677">Repeat</keyword>
<dbReference type="InterPro" id="IPR050505">
    <property type="entry name" value="WDR55/POC1"/>
</dbReference>
<keyword evidence="1 3" id="KW-0853">WD repeat</keyword>
<dbReference type="Pfam" id="PF20703">
    <property type="entry name" value="nSTAND1"/>
    <property type="match status" value="1"/>
</dbReference>
<dbReference type="InterPro" id="IPR011047">
    <property type="entry name" value="Quinoprotein_ADH-like_sf"/>
</dbReference>
<dbReference type="CDD" id="cd00200">
    <property type="entry name" value="WD40"/>
    <property type="match status" value="2"/>
</dbReference>
<dbReference type="PANTHER" id="PTHR44019">
    <property type="entry name" value="WD REPEAT-CONTAINING PROTEIN 55"/>
    <property type="match status" value="1"/>
</dbReference>